<comment type="caution">
    <text evidence="2">The sequence shown here is derived from an EMBL/GenBank/DDBJ whole genome shotgun (WGS) entry which is preliminary data.</text>
</comment>
<dbReference type="Proteomes" id="UP000784294">
    <property type="component" value="Unassembled WGS sequence"/>
</dbReference>
<dbReference type="EMBL" id="CAAALY010082281">
    <property type="protein sequence ID" value="VEL26719.1"/>
    <property type="molecule type" value="Genomic_DNA"/>
</dbReference>
<organism evidence="2 3">
    <name type="scientific">Protopolystoma xenopodis</name>
    <dbReference type="NCBI Taxonomy" id="117903"/>
    <lineage>
        <taxon>Eukaryota</taxon>
        <taxon>Metazoa</taxon>
        <taxon>Spiralia</taxon>
        <taxon>Lophotrochozoa</taxon>
        <taxon>Platyhelminthes</taxon>
        <taxon>Monogenea</taxon>
        <taxon>Polyopisthocotylea</taxon>
        <taxon>Polystomatidea</taxon>
        <taxon>Polystomatidae</taxon>
        <taxon>Protopolystoma</taxon>
    </lineage>
</organism>
<gene>
    <name evidence="2" type="ORF">PXEA_LOCUS20159</name>
</gene>
<evidence type="ECO:0000256" key="1">
    <source>
        <dbReference type="SAM" id="MobiDB-lite"/>
    </source>
</evidence>
<feature type="region of interest" description="Disordered" evidence="1">
    <location>
        <begin position="1"/>
        <end position="54"/>
    </location>
</feature>
<proteinExistence type="predicted"/>
<reference evidence="2" key="1">
    <citation type="submission" date="2018-11" db="EMBL/GenBank/DDBJ databases">
        <authorList>
            <consortium name="Pathogen Informatics"/>
        </authorList>
    </citation>
    <scope>NUCLEOTIDE SEQUENCE</scope>
</reference>
<evidence type="ECO:0000313" key="3">
    <source>
        <dbReference type="Proteomes" id="UP000784294"/>
    </source>
</evidence>
<protein>
    <submittedName>
        <fullName evidence="2">Uncharacterized protein</fullName>
    </submittedName>
</protein>
<accession>A0A448X343</accession>
<dbReference type="AlphaFoldDB" id="A0A448X343"/>
<feature type="compositionally biased region" description="Gly residues" evidence="1">
    <location>
        <begin position="21"/>
        <end position="36"/>
    </location>
</feature>
<sequence length="141" mass="14329">MPLPGGPSGPGISGSDLVGSETGGTGISVGGGGSGGSSSETTDPGICQFTQQPPRMHEARHIACELAPSTIGNSTAGSLAARRVQAAAGCNNPSAGGRYHSFGPGRPERPLQTDFWLGSALVFCLYVPTHRLLFLPNFYAS</sequence>
<name>A0A448X343_9PLAT</name>
<evidence type="ECO:0000313" key="2">
    <source>
        <dbReference type="EMBL" id="VEL26719.1"/>
    </source>
</evidence>
<keyword evidence="3" id="KW-1185">Reference proteome</keyword>